<evidence type="ECO:0000313" key="9">
    <source>
        <dbReference type="EMBL" id="TWU09800.1"/>
    </source>
</evidence>
<feature type="transmembrane region" description="Helical" evidence="6">
    <location>
        <begin position="102"/>
        <end position="127"/>
    </location>
</feature>
<keyword evidence="5 6" id="KW-0472">Membrane</keyword>
<feature type="transmembrane region" description="Helical" evidence="6">
    <location>
        <begin position="66"/>
        <end position="90"/>
    </location>
</feature>
<dbReference type="AlphaFoldDB" id="A0A5C6BCX7"/>
<feature type="domain" description="VTT" evidence="8">
    <location>
        <begin position="90"/>
        <end position="208"/>
    </location>
</feature>
<evidence type="ECO:0000256" key="2">
    <source>
        <dbReference type="ARBA" id="ARBA00022475"/>
    </source>
</evidence>
<comment type="subcellular location">
    <subcellularLocation>
        <location evidence="1 6">Cell membrane</location>
        <topology evidence="1 6">Multi-pass membrane protein</topology>
    </subcellularLocation>
</comment>
<dbReference type="Pfam" id="PF09335">
    <property type="entry name" value="VTT_dom"/>
    <property type="match status" value="1"/>
</dbReference>
<dbReference type="RefSeq" id="WP_146409894.1">
    <property type="nucleotide sequence ID" value="NZ_SJPU01000007.1"/>
</dbReference>
<evidence type="ECO:0000259" key="8">
    <source>
        <dbReference type="Pfam" id="PF09335"/>
    </source>
</evidence>
<evidence type="ECO:0000256" key="3">
    <source>
        <dbReference type="ARBA" id="ARBA00022692"/>
    </source>
</evidence>
<evidence type="ECO:0000256" key="5">
    <source>
        <dbReference type="ARBA" id="ARBA00023136"/>
    </source>
</evidence>
<feature type="transmembrane region" description="Helical" evidence="6">
    <location>
        <begin position="225"/>
        <end position="243"/>
    </location>
</feature>
<proteinExistence type="inferred from homology"/>
<feature type="transmembrane region" description="Helical" evidence="6">
    <location>
        <begin position="185"/>
        <end position="205"/>
    </location>
</feature>
<evidence type="ECO:0000256" key="7">
    <source>
        <dbReference type="SAM" id="MobiDB-lite"/>
    </source>
</evidence>
<protein>
    <recommendedName>
        <fullName evidence="6">TVP38/TMEM64 family membrane protein</fullName>
    </recommendedName>
</protein>
<evidence type="ECO:0000256" key="6">
    <source>
        <dbReference type="RuleBase" id="RU366058"/>
    </source>
</evidence>
<name>A0A5C6BCX7_9BACT</name>
<feature type="region of interest" description="Disordered" evidence="7">
    <location>
        <begin position="253"/>
        <end position="272"/>
    </location>
</feature>
<keyword evidence="2 6" id="KW-1003">Cell membrane</keyword>
<dbReference type="Proteomes" id="UP000319908">
    <property type="component" value="Unassembled WGS sequence"/>
</dbReference>
<dbReference type="EMBL" id="SJPU01000007">
    <property type="protein sequence ID" value="TWU09800.1"/>
    <property type="molecule type" value="Genomic_DNA"/>
</dbReference>
<evidence type="ECO:0000256" key="4">
    <source>
        <dbReference type="ARBA" id="ARBA00022989"/>
    </source>
</evidence>
<gene>
    <name evidence="9" type="primary">ydjZ</name>
    <name evidence="9" type="ORF">Poly21_54660</name>
</gene>
<feature type="compositionally biased region" description="Basic and acidic residues" evidence="7">
    <location>
        <begin position="8"/>
        <end position="21"/>
    </location>
</feature>
<organism evidence="9 10">
    <name type="scientific">Allorhodopirellula heiligendammensis</name>
    <dbReference type="NCBI Taxonomy" id="2714739"/>
    <lineage>
        <taxon>Bacteria</taxon>
        <taxon>Pseudomonadati</taxon>
        <taxon>Planctomycetota</taxon>
        <taxon>Planctomycetia</taxon>
        <taxon>Pirellulales</taxon>
        <taxon>Pirellulaceae</taxon>
        <taxon>Allorhodopirellula</taxon>
    </lineage>
</organism>
<feature type="region of interest" description="Disordered" evidence="7">
    <location>
        <begin position="1"/>
        <end position="21"/>
    </location>
</feature>
<accession>A0A5C6BCX7</accession>
<keyword evidence="10" id="KW-1185">Reference proteome</keyword>
<sequence length="317" mass="34219">MATTDPPKSQRDRQVLEQSVRGRDGAHSNKLVWVIRGVSMLCILAALLTIFRSLPFDQAMSAVKDWIANLGFWGPLVLALMYIIATVLFVPGTVLTLVAGAIFGLGVGTAVVSVGSTLGACLTFLIARYVARDKVAAMASGNRHFDAIDRAIEEGGWKIVGLLRLSPAIPFNVQNYLYGLTPVRFWPYAVTSWIAMLPGTFLYVYIGHVTGAAVGTDRDRSPVEWAMLAVGLLATVVVTIYVTRLANRKLQEQVPEAPQNDGPAVGDSSSTNVQKAASTRTTVIMASVALTLIATAIYTYLNAEMLEQNLTSLFRTP</sequence>
<dbReference type="InterPro" id="IPR015414">
    <property type="entry name" value="TMEM64"/>
</dbReference>
<dbReference type="OrthoDB" id="526867at2"/>
<dbReference type="PANTHER" id="PTHR12677">
    <property type="entry name" value="GOLGI APPARATUS MEMBRANE PROTEIN TVP38-RELATED"/>
    <property type="match status" value="1"/>
</dbReference>
<evidence type="ECO:0000313" key="10">
    <source>
        <dbReference type="Proteomes" id="UP000319908"/>
    </source>
</evidence>
<keyword evidence="4 6" id="KW-1133">Transmembrane helix</keyword>
<feature type="transmembrane region" description="Helical" evidence="6">
    <location>
        <begin position="33"/>
        <end position="54"/>
    </location>
</feature>
<evidence type="ECO:0000256" key="1">
    <source>
        <dbReference type="ARBA" id="ARBA00004651"/>
    </source>
</evidence>
<dbReference type="InterPro" id="IPR032816">
    <property type="entry name" value="VTT_dom"/>
</dbReference>
<keyword evidence="3 6" id="KW-0812">Transmembrane</keyword>
<feature type="transmembrane region" description="Helical" evidence="6">
    <location>
        <begin position="283"/>
        <end position="301"/>
    </location>
</feature>
<comment type="caution">
    <text evidence="9">The sequence shown here is derived from an EMBL/GenBank/DDBJ whole genome shotgun (WGS) entry which is preliminary data.</text>
</comment>
<dbReference type="PANTHER" id="PTHR12677:SF59">
    <property type="entry name" value="GOLGI APPARATUS MEMBRANE PROTEIN TVP38-RELATED"/>
    <property type="match status" value="1"/>
</dbReference>
<dbReference type="GO" id="GO:0005886">
    <property type="term" value="C:plasma membrane"/>
    <property type="evidence" value="ECO:0007669"/>
    <property type="project" value="UniProtKB-SubCell"/>
</dbReference>
<comment type="similarity">
    <text evidence="6">Belongs to the TVP38/TMEM64 family.</text>
</comment>
<reference evidence="9 10" key="1">
    <citation type="journal article" date="2020" name="Antonie Van Leeuwenhoek">
        <title>Rhodopirellula heiligendammensis sp. nov., Rhodopirellula pilleata sp. nov., and Rhodopirellula solitaria sp. nov. isolated from natural or artificial marine surfaces in Northern Germany and California, USA, and emended description of the genus Rhodopirellula.</title>
        <authorList>
            <person name="Kallscheuer N."/>
            <person name="Wiegand S."/>
            <person name="Jogler M."/>
            <person name="Boedeker C."/>
            <person name="Peeters S.H."/>
            <person name="Rast P."/>
            <person name="Heuer A."/>
            <person name="Jetten M.S.M."/>
            <person name="Rohde M."/>
            <person name="Jogler C."/>
        </authorList>
    </citation>
    <scope>NUCLEOTIDE SEQUENCE [LARGE SCALE GENOMIC DNA]</scope>
    <source>
        <strain evidence="9 10">Poly21</strain>
    </source>
</reference>